<keyword evidence="1" id="KW-0963">Cytoplasm</keyword>
<reference evidence="2 3" key="1">
    <citation type="submission" date="2014-12" db="EMBL/GenBank/DDBJ databases">
        <title>Comparative genomics of the lactic acid bacteria isolated from the honey bee gut.</title>
        <authorList>
            <person name="Ellegaard K.M."/>
            <person name="Tamarit D."/>
            <person name="Javelind E."/>
            <person name="Olofsson T."/>
            <person name="Andersson S.G."/>
            <person name="Vasquez A."/>
        </authorList>
    </citation>
    <scope>NUCLEOTIDE SEQUENCE [LARGE SCALE GENOMIC DNA]</scope>
    <source>
        <strain evidence="2 3">Hon2</strain>
    </source>
</reference>
<proteinExistence type="predicted"/>
<dbReference type="STRING" id="1218508.JG29_09990"/>
<dbReference type="PIRSF" id="PIRSF031653">
    <property type="entry name" value="UCP031653"/>
    <property type="match status" value="1"/>
</dbReference>
<name>A0A0F4KPK0_9LACO</name>
<evidence type="ECO:0000313" key="2">
    <source>
        <dbReference type="EMBL" id="KJY48597.1"/>
    </source>
</evidence>
<comment type="caution">
    <text evidence="2">The sequence shown here is derived from an EMBL/GenBank/DDBJ whole genome shotgun (WGS) entry which is preliminary data.</text>
</comment>
<organism evidence="2 3">
    <name type="scientific">Bombilactobacillus mellis</name>
    <dbReference type="NCBI Taxonomy" id="1218508"/>
    <lineage>
        <taxon>Bacteria</taxon>
        <taxon>Bacillati</taxon>
        <taxon>Bacillota</taxon>
        <taxon>Bacilli</taxon>
        <taxon>Lactobacillales</taxon>
        <taxon>Lactobacillaceae</taxon>
        <taxon>Bombilactobacillus</taxon>
    </lineage>
</organism>
<evidence type="ECO:0000256" key="1">
    <source>
        <dbReference type="ARBA" id="ARBA00022490"/>
    </source>
</evidence>
<dbReference type="EMBL" id="JXBZ01000008">
    <property type="protein sequence ID" value="KJY48597.1"/>
    <property type="molecule type" value="Genomic_DNA"/>
</dbReference>
<evidence type="ECO:0000313" key="3">
    <source>
        <dbReference type="Proteomes" id="UP000033695"/>
    </source>
</evidence>
<dbReference type="Proteomes" id="UP000033695">
    <property type="component" value="Unassembled WGS sequence"/>
</dbReference>
<dbReference type="HOGENOM" id="CLU_159890_2_1_9"/>
<dbReference type="RefSeq" id="WP_045922861.1">
    <property type="nucleotide sequence ID" value="NZ_JBHTHW010000008.1"/>
</dbReference>
<dbReference type="PATRIC" id="fig|1218508.4.peg.984"/>
<keyword evidence="3" id="KW-1185">Reference proteome</keyword>
<dbReference type="AlphaFoldDB" id="A0A0F4KPK0"/>
<gene>
    <name evidence="2" type="ORF">JG29_09990</name>
</gene>
<dbReference type="InterPro" id="IPR016979">
    <property type="entry name" value="DUF2129"/>
</dbReference>
<accession>A0A0F4KPK0</accession>
<dbReference type="Pfam" id="PF09902">
    <property type="entry name" value="DUF2129"/>
    <property type="match status" value="1"/>
</dbReference>
<dbReference type="OrthoDB" id="2990788at2"/>
<sequence>MELTARQEIIVWLTNGRLCKKLRRFGTIIYVSFKMKYVIMYVNSAQAEEKMAQIAQLAFVKDVELSPRQDLKTDYSEEQIANLHNISNMENHQCE</sequence>
<protein>
    <submittedName>
        <fullName evidence="2">Uncharacterized protein</fullName>
    </submittedName>
</protein>